<evidence type="ECO:0000256" key="1">
    <source>
        <dbReference type="ARBA" id="ARBA00005298"/>
    </source>
</evidence>
<dbReference type="SMART" id="SM01017">
    <property type="entry name" value="Arrestin_C"/>
    <property type="match status" value="1"/>
</dbReference>
<dbReference type="PANTHER" id="PTHR11188:SF176">
    <property type="entry name" value="ARRESTIN DOMAIN-CONTAINING PROTEIN 1"/>
    <property type="match status" value="1"/>
</dbReference>
<evidence type="ECO:0000259" key="2">
    <source>
        <dbReference type="SMART" id="SM01017"/>
    </source>
</evidence>
<keyword evidence="3" id="KW-1185">Reference proteome</keyword>
<dbReference type="InterPro" id="IPR011021">
    <property type="entry name" value="Arrestin-like_N"/>
</dbReference>
<dbReference type="PANTHER" id="PTHR11188">
    <property type="entry name" value="ARRESTIN DOMAIN CONTAINING PROTEIN"/>
    <property type="match status" value="1"/>
</dbReference>
<gene>
    <name evidence="4" type="primary">LOC101864073</name>
</gene>
<dbReference type="InterPro" id="IPR011022">
    <property type="entry name" value="Arrestin_C-like"/>
</dbReference>
<dbReference type="Proteomes" id="UP000694888">
    <property type="component" value="Unplaced"/>
</dbReference>
<dbReference type="RefSeq" id="XP_005101493.1">
    <property type="nucleotide sequence ID" value="XM_005101436.3"/>
</dbReference>
<protein>
    <submittedName>
        <fullName evidence="4">Arrestin domain-containing protein 3</fullName>
    </submittedName>
</protein>
<name>A0ABM0JU19_APLCA</name>
<evidence type="ECO:0000313" key="4">
    <source>
        <dbReference type="RefSeq" id="XP_005101493.1"/>
    </source>
</evidence>
<dbReference type="GeneID" id="101864073"/>
<dbReference type="InterPro" id="IPR050357">
    <property type="entry name" value="Arrestin_domain-protein"/>
</dbReference>
<accession>A0ABM0JU19</accession>
<organism evidence="3 4">
    <name type="scientific">Aplysia californica</name>
    <name type="common">California sea hare</name>
    <dbReference type="NCBI Taxonomy" id="6500"/>
    <lineage>
        <taxon>Eukaryota</taxon>
        <taxon>Metazoa</taxon>
        <taxon>Spiralia</taxon>
        <taxon>Lophotrochozoa</taxon>
        <taxon>Mollusca</taxon>
        <taxon>Gastropoda</taxon>
        <taxon>Heterobranchia</taxon>
        <taxon>Euthyneura</taxon>
        <taxon>Tectipleura</taxon>
        <taxon>Aplysiida</taxon>
        <taxon>Aplysioidea</taxon>
        <taxon>Aplysiidae</taxon>
        <taxon>Aplysia</taxon>
    </lineage>
</organism>
<dbReference type="Pfam" id="PF00339">
    <property type="entry name" value="Arrestin_N"/>
    <property type="match status" value="1"/>
</dbReference>
<dbReference type="Pfam" id="PF02752">
    <property type="entry name" value="Arrestin_C"/>
    <property type="match status" value="1"/>
</dbReference>
<proteinExistence type="inferred from homology"/>
<sequence length="407" mass="45013">MGKLNMFAISLANASGVFYSGSIVQGHITVELKEPMKMRGIKLTFEGKAYVHWTEQHSTGSGKNRRTTTRHYSATEKYFDQDVLLYGIWSGQGSSTSELPAGRHTFPFQFQLPQGLPSSFEAHTGHVRYTVKCKIDKPWKFDHKTKRPFTVISILDLNQDPQYSQSMQGSNVKHLCCLCCKSGPIQATFHLDRRGYVPGEAVKLYAEISNGASRSMDKSYVDLKMITTFHATSKSKKVVTEVGRLSRPSIEGHAEDSWTGEELVIPPLPPSFLVGCNIIDIHYILQLNVDPSGPALDLEVPLEIVIGTIPLVQVVERFPPMAAAPVGFDQWQSPSVPSAEALYPVPPPTGIPNLPPPSYSECVTGKVDIREEDDNEHTSGNFQFAPAYTYYNWGHTPAGMPPQSGKD</sequence>
<dbReference type="Gene3D" id="2.60.40.640">
    <property type="match status" value="2"/>
</dbReference>
<comment type="similarity">
    <text evidence="1">Belongs to the arrestin family.</text>
</comment>
<reference evidence="4" key="1">
    <citation type="submission" date="2025-08" db="UniProtKB">
        <authorList>
            <consortium name="RefSeq"/>
        </authorList>
    </citation>
    <scope>IDENTIFICATION</scope>
</reference>
<feature type="domain" description="Arrestin C-terminal-like" evidence="2">
    <location>
        <begin position="181"/>
        <end position="311"/>
    </location>
</feature>
<dbReference type="InterPro" id="IPR014752">
    <property type="entry name" value="Arrestin-like_C"/>
</dbReference>
<dbReference type="InterPro" id="IPR014756">
    <property type="entry name" value="Ig_E-set"/>
</dbReference>
<dbReference type="SUPFAM" id="SSF81296">
    <property type="entry name" value="E set domains"/>
    <property type="match status" value="2"/>
</dbReference>
<evidence type="ECO:0000313" key="3">
    <source>
        <dbReference type="Proteomes" id="UP000694888"/>
    </source>
</evidence>